<dbReference type="PANTHER" id="PTHR34190:SF4">
    <property type="entry name" value="EXPRESSED PROTEIN"/>
    <property type="match status" value="1"/>
</dbReference>
<keyword evidence="3" id="KW-1185">Reference proteome</keyword>
<dbReference type="EMBL" id="LFYR01001488">
    <property type="protein sequence ID" value="KMZ61409.1"/>
    <property type="molecule type" value="Genomic_DNA"/>
</dbReference>
<organism evidence="2 3">
    <name type="scientific">Zostera marina</name>
    <name type="common">Eelgrass</name>
    <dbReference type="NCBI Taxonomy" id="29655"/>
    <lineage>
        <taxon>Eukaryota</taxon>
        <taxon>Viridiplantae</taxon>
        <taxon>Streptophyta</taxon>
        <taxon>Embryophyta</taxon>
        <taxon>Tracheophyta</taxon>
        <taxon>Spermatophyta</taxon>
        <taxon>Magnoliopsida</taxon>
        <taxon>Liliopsida</taxon>
        <taxon>Zosteraceae</taxon>
        <taxon>Zostera</taxon>
    </lineage>
</organism>
<dbReference type="AlphaFoldDB" id="A0A0K9NXC4"/>
<feature type="compositionally biased region" description="Basic residues" evidence="1">
    <location>
        <begin position="121"/>
        <end position="137"/>
    </location>
</feature>
<evidence type="ECO:0000256" key="1">
    <source>
        <dbReference type="SAM" id="MobiDB-lite"/>
    </source>
</evidence>
<feature type="compositionally biased region" description="Basic and acidic residues" evidence="1">
    <location>
        <begin position="103"/>
        <end position="116"/>
    </location>
</feature>
<proteinExistence type="predicted"/>
<dbReference type="OrthoDB" id="783251at2759"/>
<sequence length="137" mass="15870">MEPDSSKPTPVSSNEPTLLSRLDRLDVMMGYLEEIWNGKLRSGSSEISSPKWHIERRCLLPMNDAIVETKVKGNLVDRLRFLEQHVLQLSLQTEKEIEEEIDSENKKKKSDEERIFQMHGGSKKSYGKKKKKGTKKR</sequence>
<dbReference type="STRING" id="29655.A0A0K9NXC4"/>
<reference evidence="3" key="1">
    <citation type="journal article" date="2016" name="Nature">
        <title>The genome of the seagrass Zostera marina reveals angiosperm adaptation to the sea.</title>
        <authorList>
            <person name="Olsen J.L."/>
            <person name="Rouze P."/>
            <person name="Verhelst B."/>
            <person name="Lin Y.-C."/>
            <person name="Bayer T."/>
            <person name="Collen J."/>
            <person name="Dattolo E."/>
            <person name="De Paoli E."/>
            <person name="Dittami S."/>
            <person name="Maumus F."/>
            <person name="Michel G."/>
            <person name="Kersting A."/>
            <person name="Lauritano C."/>
            <person name="Lohaus R."/>
            <person name="Toepel M."/>
            <person name="Tonon T."/>
            <person name="Vanneste K."/>
            <person name="Amirebrahimi M."/>
            <person name="Brakel J."/>
            <person name="Bostroem C."/>
            <person name="Chovatia M."/>
            <person name="Grimwood J."/>
            <person name="Jenkins J.W."/>
            <person name="Jueterbock A."/>
            <person name="Mraz A."/>
            <person name="Stam W.T."/>
            <person name="Tice H."/>
            <person name="Bornberg-Bauer E."/>
            <person name="Green P.J."/>
            <person name="Pearson G.A."/>
            <person name="Procaccini G."/>
            <person name="Duarte C.M."/>
            <person name="Schmutz J."/>
            <person name="Reusch T.B.H."/>
            <person name="Van de Peer Y."/>
        </authorList>
    </citation>
    <scope>NUCLEOTIDE SEQUENCE [LARGE SCALE GENOMIC DNA]</scope>
    <source>
        <strain evidence="3">cv. Finnish</strain>
    </source>
</reference>
<evidence type="ECO:0000313" key="3">
    <source>
        <dbReference type="Proteomes" id="UP000036987"/>
    </source>
</evidence>
<feature type="region of interest" description="Disordered" evidence="1">
    <location>
        <begin position="97"/>
        <end position="137"/>
    </location>
</feature>
<dbReference type="Proteomes" id="UP000036987">
    <property type="component" value="Unassembled WGS sequence"/>
</dbReference>
<comment type="caution">
    <text evidence="2">The sequence shown here is derived from an EMBL/GenBank/DDBJ whole genome shotgun (WGS) entry which is preliminary data.</text>
</comment>
<accession>A0A0K9NXC4</accession>
<protein>
    <submittedName>
        <fullName evidence="2">Uncharacterized protein</fullName>
    </submittedName>
</protein>
<evidence type="ECO:0000313" key="2">
    <source>
        <dbReference type="EMBL" id="KMZ61409.1"/>
    </source>
</evidence>
<dbReference type="PANTHER" id="PTHR34190">
    <property type="entry name" value="EXPRESSED PROTEIN"/>
    <property type="match status" value="1"/>
</dbReference>
<gene>
    <name evidence="2" type="ORF">ZOSMA_52G00600</name>
</gene>
<name>A0A0K9NXC4_ZOSMR</name>